<evidence type="ECO:0000313" key="3">
    <source>
        <dbReference type="EMBL" id="RCX27992.1"/>
    </source>
</evidence>
<dbReference type="AlphaFoldDB" id="A0A369C200"/>
<dbReference type="RefSeq" id="WP_114280416.1">
    <property type="nucleotide sequence ID" value="NZ_QPJY01000008.1"/>
</dbReference>
<protein>
    <submittedName>
        <fullName evidence="3">Type-F conjugative transfer system mating-pair stabilization protein TraN</fullName>
    </submittedName>
</protein>
<organism evidence="3 4">
    <name type="scientific">Thioalbus denitrificans</name>
    <dbReference type="NCBI Taxonomy" id="547122"/>
    <lineage>
        <taxon>Bacteria</taxon>
        <taxon>Pseudomonadati</taxon>
        <taxon>Pseudomonadota</taxon>
        <taxon>Gammaproteobacteria</taxon>
        <taxon>Chromatiales</taxon>
        <taxon>Ectothiorhodospiraceae</taxon>
        <taxon>Thioalbus</taxon>
    </lineage>
</organism>
<accession>A0A369C200</accession>
<feature type="signal peptide" evidence="2">
    <location>
        <begin position="1"/>
        <end position="19"/>
    </location>
</feature>
<dbReference type="InterPro" id="IPR014121">
    <property type="entry name" value="TraN_Ftype"/>
</dbReference>
<keyword evidence="4" id="KW-1185">Reference proteome</keyword>
<proteinExistence type="predicted"/>
<evidence type="ECO:0000256" key="1">
    <source>
        <dbReference type="SAM" id="MobiDB-lite"/>
    </source>
</evidence>
<reference evidence="3 4" key="1">
    <citation type="submission" date="2018-07" db="EMBL/GenBank/DDBJ databases">
        <title>Genomic Encyclopedia of Type Strains, Phase IV (KMG-IV): sequencing the most valuable type-strain genomes for metagenomic binning, comparative biology and taxonomic classification.</title>
        <authorList>
            <person name="Goeker M."/>
        </authorList>
    </citation>
    <scope>NUCLEOTIDE SEQUENCE [LARGE SCALE GENOMIC DNA]</scope>
    <source>
        <strain evidence="3 4">DSM 26407</strain>
    </source>
</reference>
<name>A0A369C200_9GAMM</name>
<gene>
    <name evidence="3" type="ORF">DFQ59_10820</name>
</gene>
<dbReference type="Proteomes" id="UP000252707">
    <property type="component" value="Unassembled WGS sequence"/>
</dbReference>
<dbReference type="Pfam" id="PF06986">
    <property type="entry name" value="F_T4SS_TraN"/>
    <property type="match status" value="1"/>
</dbReference>
<feature type="chain" id="PRO_5016812079" evidence="2">
    <location>
        <begin position="20"/>
        <end position="629"/>
    </location>
</feature>
<feature type="region of interest" description="Disordered" evidence="1">
    <location>
        <begin position="38"/>
        <end position="65"/>
    </location>
</feature>
<sequence length="629" mass="69004">MRRPWILLLLLALAHPVMAGELTRESALGLGKALGNAGKESVRDAATATPTEQVPGYAGSDVPERDYYDEGLGIEARARESLPEHETGRWVDETAFSRPRFTLDREKDPLLQRGEAIAGDPEATLGQRLTGEYDGCEAREAPLAPATYSEERCTEWGVRAEVGCQRVLEVEVDRPAAQEAILHVGAYLKDRGTWRIDLRTGEVLSVAHNKGEGSCLVKDPETGNYVTAPCVEFWQELTVPFDPPAGEADRYSLAAASCALWDPGSRISKGSYDDTAACRILELPSAGNGWQVVAEVDDDGGSSWHRYGARFQFRLEGEPRVTDHWSSTCGTGEACSAVGAETCLEPEETRIIDGVEVHRACWRYQGDYLCGAGGATEEEPYCAELRERGCTQTGSLCLTRDGEGRCTEYEQTFRCPAGAGESRTVLDCGGALFCIEGECFDTGYEPNQDFALAASYLGAIEAAAKDFDTETLVIFKGEDLRCKKTVLGFSNCCKESGWGQDLGLAQCSEDERILAERRGAGQCHYVGNYCSNDTPFGCIARKYTYCCFKSKLGRIIHEQGRPQIDLGWGEAKRPECRGFTPEELVSLDFAAIDFSEFYADALQAAESVIRPSEVEMSRMMEERIRGMMP</sequence>
<comment type="caution">
    <text evidence="3">The sequence shown here is derived from an EMBL/GenBank/DDBJ whole genome shotgun (WGS) entry which is preliminary data.</text>
</comment>
<dbReference type="EMBL" id="QPJY01000008">
    <property type="protein sequence ID" value="RCX27992.1"/>
    <property type="molecule type" value="Genomic_DNA"/>
</dbReference>
<keyword evidence="2" id="KW-0732">Signal</keyword>
<evidence type="ECO:0000256" key="2">
    <source>
        <dbReference type="SAM" id="SignalP"/>
    </source>
</evidence>
<dbReference type="OrthoDB" id="5297981at2"/>
<evidence type="ECO:0000313" key="4">
    <source>
        <dbReference type="Proteomes" id="UP000252707"/>
    </source>
</evidence>